<dbReference type="EMBL" id="CAOF01000179">
    <property type="protein sequence ID" value="CCO49569.1"/>
    <property type="molecule type" value="Genomic_DNA"/>
</dbReference>
<comment type="caution">
    <text evidence="1">The sequence shown here is derived from an EMBL/GenBank/DDBJ whole genome shotgun (WGS) entry which is preliminary data.</text>
</comment>
<accession>A0AAV2VXU2</accession>
<evidence type="ECO:0000313" key="1">
    <source>
        <dbReference type="EMBL" id="CCO49569.1"/>
    </source>
</evidence>
<reference evidence="1 2" key="1">
    <citation type="journal article" date="2013" name="ISME J.">
        <title>Comparative genomics of pathogenic lineages of Vibrio nigripulchritudo identifies virulence-associated traits.</title>
        <authorList>
            <person name="Goudenege D."/>
            <person name="Labreuche Y."/>
            <person name="Krin E."/>
            <person name="Ansquer D."/>
            <person name="Mangenot S."/>
            <person name="Calteau A."/>
            <person name="Medigue C."/>
            <person name="Mazel D."/>
            <person name="Polz M.F."/>
            <person name="Le Roux F."/>
        </authorList>
    </citation>
    <scope>NUCLEOTIDE SEQUENCE [LARGE SCALE GENOMIC DNA]</scope>
    <source>
        <strain evidence="1 2">SOn1</strain>
    </source>
</reference>
<evidence type="ECO:0000313" key="2">
    <source>
        <dbReference type="Proteomes" id="UP000018211"/>
    </source>
</evidence>
<dbReference type="AlphaFoldDB" id="A0AAV2VXU2"/>
<sequence>MCFLLIEMIHSWNQSVMQRRIIRAVYITESKYSNWDESLFNGFR</sequence>
<name>A0AAV2VXU2_9VIBR</name>
<protein>
    <recommendedName>
        <fullName evidence="3">Transposase</fullName>
    </recommendedName>
</protein>
<organism evidence="1 2">
    <name type="scientific">Vibrio nigripulchritudo SOn1</name>
    <dbReference type="NCBI Taxonomy" id="1238450"/>
    <lineage>
        <taxon>Bacteria</taxon>
        <taxon>Pseudomonadati</taxon>
        <taxon>Pseudomonadota</taxon>
        <taxon>Gammaproteobacteria</taxon>
        <taxon>Vibrionales</taxon>
        <taxon>Vibrionaceae</taxon>
        <taxon>Vibrio</taxon>
    </lineage>
</organism>
<proteinExistence type="predicted"/>
<dbReference type="Proteomes" id="UP000018211">
    <property type="component" value="Unassembled WGS sequence"/>
</dbReference>
<gene>
    <name evidence="1" type="ORF">VIBNISOn1_830130</name>
</gene>
<evidence type="ECO:0008006" key="3">
    <source>
        <dbReference type="Google" id="ProtNLM"/>
    </source>
</evidence>